<gene>
    <name evidence="2" type="ORF">CFN78_19415</name>
</gene>
<sequence>MGAVFLVRHGQASFGEADYDRLSEPGREQAVAVGAELARRTGPFASVRCGSLARQRDTATLALGAAGTPAVAPSGVAYELVEDFRWNEYDHIDVLTHHSPVRREETEPRAFQAGLDAALADWVAAGEDGPCAETFPAFAARTRAALDEVIASLGKGEQGVVFTSGGVIGVLCAGLLGSAASGHTFLALQRVTVNGGITKLVSGRGGVHLLSFNEHAHFDGGPAPLTYR</sequence>
<dbReference type="InParanoid" id="A0A263CZR8"/>
<proteinExistence type="predicted"/>
<dbReference type="SMART" id="SM00855">
    <property type="entry name" value="PGAM"/>
    <property type="match status" value="1"/>
</dbReference>
<dbReference type="RefSeq" id="WP_094864262.1">
    <property type="nucleotide sequence ID" value="NZ_NKYE01000012.1"/>
</dbReference>
<keyword evidence="1" id="KW-0378">Hydrolase</keyword>
<keyword evidence="3" id="KW-1185">Reference proteome</keyword>
<dbReference type="EMBL" id="NKYE01000012">
    <property type="protein sequence ID" value="OZM71680.1"/>
    <property type="molecule type" value="Genomic_DNA"/>
</dbReference>
<dbReference type="CDD" id="cd07067">
    <property type="entry name" value="HP_PGM_like"/>
    <property type="match status" value="1"/>
</dbReference>
<dbReference type="InterPro" id="IPR013078">
    <property type="entry name" value="His_Pase_superF_clade-1"/>
</dbReference>
<dbReference type="GO" id="GO:0016787">
    <property type="term" value="F:hydrolase activity"/>
    <property type="evidence" value="ECO:0007669"/>
    <property type="project" value="UniProtKB-KW"/>
</dbReference>
<evidence type="ECO:0000313" key="2">
    <source>
        <dbReference type="EMBL" id="OZM71680.1"/>
    </source>
</evidence>
<dbReference type="InterPro" id="IPR051021">
    <property type="entry name" value="Mito_Ser/Thr_phosphatase"/>
</dbReference>
<accession>A0A263CZR8</accession>
<comment type="caution">
    <text evidence="2">The sequence shown here is derived from an EMBL/GenBank/DDBJ whole genome shotgun (WGS) entry which is preliminary data.</text>
</comment>
<dbReference type="InterPro" id="IPR029033">
    <property type="entry name" value="His_PPase_superfam"/>
</dbReference>
<dbReference type="SUPFAM" id="SSF53254">
    <property type="entry name" value="Phosphoglycerate mutase-like"/>
    <property type="match status" value="1"/>
</dbReference>
<dbReference type="PANTHER" id="PTHR20935:SF0">
    <property type="entry name" value="SERINE_THREONINE-PROTEIN PHOSPHATASE PGAM5, MITOCHONDRIAL"/>
    <property type="match status" value="1"/>
</dbReference>
<protein>
    <submittedName>
        <fullName evidence="2">Histidine phosphatase family protein</fullName>
    </submittedName>
</protein>
<dbReference type="Gene3D" id="3.40.50.1240">
    <property type="entry name" value="Phosphoglycerate mutase-like"/>
    <property type="match status" value="1"/>
</dbReference>
<dbReference type="OrthoDB" id="280692at2"/>
<dbReference type="PANTHER" id="PTHR20935">
    <property type="entry name" value="PHOSPHOGLYCERATE MUTASE-RELATED"/>
    <property type="match status" value="1"/>
</dbReference>
<dbReference type="Pfam" id="PF00300">
    <property type="entry name" value="His_Phos_1"/>
    <property type="match status" value="1"/>
</dbReference>
<evidence type="ECO:0000313" key="3">
    <source>
        <dbReference type="Proteomes" id="UP000242444"/>
    </source>
</evidence>
<evidence type="ECO:0000256" key="1">
    <source>
        <dbReference type="ARBA" id="ARBA00022801"/>
    </source>
</evidence>
<dbReference type="Proteomes" id="UP000242444">
    <property type="component" value="Unassembled WGS sequence"/>
</dbReference>
<name>A0A263CZR8_9PSEU</name>
<dbReference type="AlphaFoldDB" id="A0A263CZR8"/>
<organism evidence="2 3">
    <name type="scientific">Amycolatopsis antarctica</name>
    <dbReference type="NCBI Taxonomy" id="1854586"/>
    <lineage>
        <taxon>Bacteria</taxon>
        <taxon>Bacillati</taxon>
        <taxon>Actinomycetota</taxon>
        <taxon>Actinomycetes</taxon>
        <taxon>Pseudonocardiales</taxon>
        <taxon>Pseudonocardiaceae</taxon>
        <taxon>Amycolatopsis</taxon>
    </lineage>
</organism>
<reference evidence="2 3" key="1">
    <citation type="submission" date="2017-07" db="EMBL/GenBank/DDBJ databases">
        <title>Amycolatopsis antarcticus sp. nov., isolated from the surface of an Antarcticus brown macroalga.</title>
        <authorList>
            <person name="Wang J."/>
            <person name="Leiva S."/>
            <person name="Huang J."/>
            <person name="Huang Y."/>
        </authorList>
    </citation>
    <scope>NUCLEOTIDE SEQUENCE [LARGE SCALE GENOMIC DNA]</scope>
    <source>
        <strain evidence="2 3">AU-G6</strain>
    </source>
</reference>